<dbReference type="Pfam" id="PF01968">
    <property type="entry name" value="Hydantoinase_A"/>
    <property type="match status" value="1"/>
</dbReference>
<name>A0ABW8LPD8_9ACTN</name>
<dbReference type="Proteomes" id="UP001620295">
    <property type="component" value="Unassembled WGS sequence"/>
</dbReference>
<dbReference type="Pfam" id="PF05378">
    <property type="entry name" value="Hydant_A_N"/>
    <property type="match status" value="1"/>
</dbReference>
<comment type="caution">
    <text evidence="4">The sequence shown here is derived from an EMBL/GenBank/DDBJ whole genome shotgun (WGS) entry which is preliminary data.</text>
</comment>
<evidence type="ECO:0000313" key="5">
    <source>
        <dbReference type="Proteomes" id="UP001620295"/>
    </source>
</evidence>
<dbReference type="SUPFAM" id="SSF53067">
    <property type="entry name" value="Actin-like ATPase domain"/>
    <property type="match status" value="1"/>
</dbReference>
<dbReference type="Pfam" id="PF19278">
    <property type="entry name" value="Hydant_A_C"/>
    <property type="match status" value="1"/>
</dbReference>
<evidence type="ECO:0000259" key="3">
    <source>
        <dbReference type="Pfam" id="PF19278"/>
    </source>
</evidence>
<evidence type="ECO:0000259" key="2">
    <source>
        <dbReference type="Pfam" id="PF05378"/>
    </source>
</evidence>
<dbReference type="PANTHER" id="PTHR11365">
    <property type="entry name" value="5-OXOPROLINASE RELATED"/>
    <property type="match status" value="1"/>
</dbReference>
<dbReference type="InterPro" id="IPR002821">
    <property type="entry name" value="Hydantoinase_A"/>
</dbReference>
<feature type="domain" description="Hydantoinase/oxoprolinase N-terminal" evidence="2">
    <location>
        <begin position="4"/>
        <end position="178"/>
    </location>
</feature>
<dbReference type="PANTHER" id="PTHR11365:SF23">
    <property type="entry name" value="HYPOTHETICAL 5-OXOPROLINASE (EUROFUNG)-RELATED"/>
    <property type="match status" value="1"/>
</dbReference>
<dbReference type="InterPro" id="IPR045079">
    <property type="entry name" value="Oxoprolinase-like"/>
</dbReference>
<dbReference type="InterPro" id="IPR043129">
    <property type="entry name" value="ATPase_NBD"/>
</dbReference>
<dbReference type="InterPro" id="IPR049517">
    <property type="entry name" value="ACX-like_C"/>
</dbReference>
<organism evidence="4 5">
    <name type="scientific">Streptomyces milbemycinicus</name>
    <dbReference type="NCBI Taxonomy" id="476552"/>
    <lineage>
        <taxon>Bacteria</taxon>
        <taxon>Bacillati</taxon>
        <taxon>Actinomycetota</taxon>
        <taxon>Actinomycetes</taxon>
        <taxon>Kitasatosporales</taxon>
        <taxon>Streptomycetaceae</taxon>
        <taxon>Streptomyces</taxon>
    </lineage>
</organism>
<feature type="domain" description="Hydantoinase A/oxoprolinase" evidence="1">
    <location>
        <begin position="200"/>
        <end position="485"/>
    </location>
</feature>
<accession>A0ABW8LPD8</accession>
<protein>
    <submittedName>
        <fullName evidence="4">Hydantoinase/oxoprolinase family protein</fullName>
    </submittedName>
</protein>
<evidence type="ECO:0000259" key="1">
    <source>
        <dbReference type="Pfam" id="PF01968"/>
    </source>
</evidence>
<dbReference type="EMBL" id="JBJDQH010000007">
    <property type="protein sequence ID" value="MFK4267766.1"/>
    <property type="molecule type" value="Genomic_DNA"/>
</dbReference>
<feature type="domain" description="Acetophenone carboxylase-like C-terminal" evidence="3">
    <location>
        <begin position="500"/>
        <end position="670"/>
    </location>
</feature>
<keyword evidence="5" id="KW-1185">Reference proteome</keyword>
<dbReference type="InterPro" id="IPR008040">
    <property type="entry name" value="Hydant_A_N"/>
</dbReference>
<dbReference type="RefSeq" id="WP_358701347.1">
    <property type="nucleotide sequence ID" value="NZ_JBFACG010000002.1"/>
</dbReference>
<proteinExistence type="predicted"/>
<reference evidence="4 5" key="1">
    <citation type="submission" date="2024-11" db="EMBL/GenBank/DDBJ databases">
        <title>The Natural Products Discovery Center: Release of the First 8490 Sequenced Strains for Exploring Actinobacteria Biosynthetic Diversity.</title>
        <authorList>
            <person name="Kalkreuter E."/>
            <person name="Kautsar S.A."/>
            <person name="Yang D."/>
            <person name="Bader C.D."/>
            <person name="Teijaro C.N."/>
            <person name="Fluegel L."/>
            <person name="Davis C.M."/>
            <person name="Simpson J.R."/>
            <person name="Lauterbach L."/>
            <person name="Steele A.D."/>
            <person name="Gui C."/>
            <person name="Meng S."/>
            <person name="Li G."/>
            <person name="Viehrig K."/>
            <person name="Ye F."/>
            <person name="Su P."/>
            <person name="Kiefer A.F."/>
            <person name="Nichols A."/>
            <person name="Cepeda A.J."/>
            <person name="Yan W."/>
            <person name="Fan B."/>
            <person name="Jiang Y."/>
            <person name="Adhikari A."/>
            <person name="Zheng C.-J."/>
            <person name="Schuster L."/>
            <person name="Cowan T.M."/>
            <person name="Smanski M.J."/>
            <person name="Chevrette M.G."/>
            <person name="De Carvalho L.P.S."/>
            <person name="Shen B."/>
        </authorList>
    </citation>
    <scope>NUCLEOTIDE SEQUENCE [LARGE SCALE GENOMIC DNA]</scope>
    <source>
        <strain evidence="4 5">NPDC020863</strain>
    </source>
</reference>
<sequence length="681" mass="71837">MTYRVAMDIGGTFTDVVAYDETRGTYAAAKAPTTPGDLAEGVFAALGRAVADPAAISFFVHGTTQGLNALLERKGARVLLLMSEGMRDVYSIARGNRDRMFDLHYRKPVPLVARQATAEAGGRLDWRGEELRPLDEAAVREAARRARAEGFAAVAVSFLFSYVNPAHELRAGEILAQELGDDVMVVLSHQVAGEWREYERTSSAVLDAYTGPVVRRYLGRIEERFAERGLGVPVQVMQSSGGVVNAAFARRNPLRTLLSGPVGGTMGGVRAAALLHRPHAICVDMGGTSFDVSLVLDGRPDISNEGSADGFPVLMPLVNLHTIGAGGGSVAYAEAGGLRVGPESAGAVPGPACYGRGGTRPTVTDANAVLGRVDPEWFAGGHMTLDIAAAHRAVGELAGQLGLSTLELANGICEVANAKMAQAIRTLTVEHGLEPAQFTLLAFGGAGPMHAVDIARELGVEEVVIPRFPGAFSAWGMLGSEVRRDFTRQFFTSGDTLDGTAMADALGGLADEALDALGEQGVQADRRRVEHAVDMRYEGQDYTLTVPLEAADEPLREDFRTCVADRFATLHERRYGHATPGAPVEFVALRTTALGALPDTAAAPYAARPGEDPWAGRVGPVVFGDMSYETPVLRREHLAAGDQFAGPAIVVEATSTTVVPPDATVTVDAGGFLVIKLGGTA</sequence>
<evidence type="ECO:0000313" key="4">
    <source>
        <dbReference type="EMBL" id="MFK4267766.1"/>
    </source>
</evidence>
<gene>
    <name evidence="4" type="ORF">ACI2L5_22930</name>
</gene>